<feature type="region of interest" description="Disordered" evidence="1">
    <location>
        <begin position="129"/>
        <end position="153"/>
    </location>
</feature>
<dbReference type="OrthoDB" id="436461at2"/>
<accession>A0A1A0QT95</accession>
<evidence type="ECO:0000313" key="4">
    <source>
        <dbReference type="Proteomes" id="UP000093902"/>
    </source>
</evidence>
<evidence type="ECO:0000313" key="3">
    <source>
        <dbReference type="EMBL" id="OBB25332.1"/>
    </source>
</evidence>
<dbReference type="AlphaFoldDB" id="A0A1A0QT95"/>
<evidence type="ECO:0000256" key="1">
    <source>
        <dbReference type="SAM" id="MobiDB-lite"/>
    </source>
</evidence>
<protein>
    <recommendedName>
        <fullName evidence="2">Putative endonuclease Z1 domain-containing protein</fullName>
    </recommendedName>
</protein>
<proteinExistence type="predicted"/>
<evidence type="ECO:0000259" key="2">
    <source>
        <dbReference type="Pfam" id="PF10593"/>
    </source>
</evidence>
<organism evidence="3 4">
    <name type="scientific">Mycolicibacterium peregrinum</name>
    <name type="common">Mycobacterium peregrinum</name>
    <dbReference type="NCBI Taxonomy" id="43304"/>
    <lineage>
        <taxon>Bacteria</taxon>
        <taxon>Bacillati</taxon>
        <taxon>Actinomycetota</taxon>
        <taxon>Actinomycetes</taxon>
        <taxon>Mycobacteriales</taxon>
        <taxon>Mycobacteriaceae</taxon>
        <taxon>Mycolicibacterium</taxon>
    </lineage>
</organism>
<name>A0A1A0QT95_MYCPR</name>
<comment type="caution">
    <text evidence="3">The sequence shown here is derived from an EMBL/GenBank/DDBJ whole genome shotgun (WGS) entry which is preliminary data.</text>
</comment>
<dbReference type="Proteomes" id="UP000093902">
    <property type="component" value="Unassembled WGS sequence"/>
</dbReference>
<dbReference type="InterPro" id="IPR018310">
    <property type="entry name" value="Put_endonuclease_Z1-dom"/>
</dbReference>
<dbReference type="Pfam" id="PF10593">
    <property type="entry name" value="Z1"/>
    <property type="match status" value="1"/>
</dbReference>
<reference evidence="4" key="1">
    <citation type="submission" date="2016-06" db="EMBL/GenBank/DDBJ databases">
        <authorList>
            <person name="Sutton G."/>
            <person name="Brinkac L."/>
            <person name="Sanka R."/>
            <person name="Adams M."/>
            <person name="Lau E."/>
            <person name="Mehaffy C."/>
            <person name="Tameris M."/>
            <person name="Hatherill M."/>
            <person name="Hanekom W."/>
            <person name="Mahomed H."/>
            <person name="Mcshane H."/>
        </authorList>
    </citation>
    <scope>NUCLEOTIDE SEQUENCE [LARGE SCALE GENOMIC DNA]</scope>
    <source>
        <strain evidence="4">852002-51209_SCH5440388</strain>
    </source>
</reference>
<feature type="domain" description="Putative endonuclease Z1" evidence="2">
    <location>
        <begin position="350"/>
        <end position="611"/>
    </location>
</feature>
<gene>
    <name evidence="3" type="ORF">A5792_28495</name>
</gene>
<sequence length="935" mass="102310">MMSDKPSPAGHLQTETVYAHPVVASNDADSWWARYSASLSGFTETSRAVLEVDCTYIVDRGIFGMGPPSSHTWLDSRARRGLVMGSVQSGKTASMLGTIALSLDRGVDVVVILAGTRLSLWQQTLDRAQEQLDSGPESAEKRRRRILVPKTPPTSPLPLAMRYQFTPVAVQRAFRSGQPIIVVALKQANHLQALRQSLKTAVFPEIQKLDRPVHMLVLDDEADDGSVLDANVEASQDPIFGNLKQIPRAIVDLWSPPSPIPPNNLFATYVGYTATPQANFLQEGHNPLAPRDFLAALRTPFDRGQLSPRSSTYTEPMGLSHYYTGGETFYHRGSGAGLCSATTANPVDDLADAVRAFLVAAAIRLHRSSSQLGPREAAGKSFGSATAAEAAAPSPQAMLIHPSAQVDDHFTVAEDVLMWAGVASRGEARAQLEAGECYLSQTLLDRLGAEEEKWSIWVDRYRASDRAIHLEFNTPSPRGIPDWQVVKELLRSEVIPGTRVAVINSDPSADDRPEYAPTKNDDGTWRAPLDMSTIFVSGNVMARGLTLEGLLTTLFLRTSANPLSDTQMQMQRWFGYRGEYIELCRVFASEDQLVFFADYHDVDEALRNVITGSMLDTSDVPLPVVLQGEGFLATGKIANLGNKPLHPGRKPFVPIINSGENEDPNTKLVYELFSQGVSGDVTAGGRLRGRILTEPLSLVDAADLIDQLSFDAYRPGLDNWQGKLWSQVEARVNAIQGLPDGYHLYRPAEPQGAPASPVRKDCPYAIPAYFRLWDACVSRRVRGLFVTGRRDALWSKTDLVTKRRERPNFWVGIRYGSGAPVQGKLAELPFAIPVTQKQVDNGGIRGTWGANKPDAGPGEYRGDEYFDYYFRNQPLPPVAAGQEPWRPAGSDGQILFYVNQLPGQSYPAIALGVCVPVGGPDQFAAYVQTARGQGD</sequence>
<dbReference type="EMBL" id="LZSO01000037">
    <property type="protein sequence ID" value="OBB25332.1"/>
    <property type="molecule type" value="Genomic_DNA"/>
</dbReference>